<feature type="non-terminal residue" evidence="1">
    <location>
        <position position="1"/>
    </location>
</feature>
<dbReference type="EMBL" id="ML208306">
    <property type="protein sequence ID" value="TFK70885.1"/>
    <property type="molecule type" value="Genomic_DNA"/>
</dbReference>
<reference evidence="1 2" key="1">
    <citation type="journal article" date="2019" name="Nat. Ecol. Evol.">
        <title>Megaphylogeny resolves global patterns of mushroom evolution.</title>
        <authorList>
            <person name="Varga T."/>
            <person name="Krizsan K."/>
            <person name="Foldi C."/>
            <person name="Dima B."/>
            <person name="Sanchez-Garcia M."/>
            <person name="Sanchez-Ramirez S."/>
            <person name="Szollosi G.J."/>
            <person name="Szarkandi J.G."/>
            <person name="Papp V."/>
            <person name="Albert L."/>
            <person name="Andreopoulos W."/>
            <person name="Angelini C."/>
            <person name="Antonin V."/>
            <person name="Barry K.W."/>
            <person name="Bougher N.L."/>
            <person name="Buchanan P."/>
            <person name="Buyck B."/>
            <person name="Bense V."/>
            <person name="Catcheside P."/>
            <person name="Chovatia M."/>
            <person name="Cooper J."/>
            <person name="Damon W."/>
            <person name="Desjardin D."/>
            <person name="Finy P."/>
            <person name="Geml J."/>
            <person name="Haridas S."/>
            <person name="Hughes K."/>
            <person name="Justo A."/>
            <person name="Karasinski D."/>
            <person name="Kautmanova I."/>
            <person name="Kiss B."/>
            <person name="Kocsube S."/>
            <person name="Kotiranta H."/>
            <person name="LaButti K.M."/>
            <person name="Lechner B.E."/>
            <person name="Liimatainen K."/>
            <person name="Lipzen A."/>
            <person name="Lukacs Z."/>
            <person name="Mihaltcheva S."/>
            <person name="Morgado L.N."/>
            <person name="Niskanen T."/>
            <person name="Noordeloos M.E."/>
            <person name="Ohm R.A."/>
            <person name="Ortiz-Santana B."/>
            <person name="Ovrebo C."/>
            <person name="Racz N."/>
            <person name="Riley R."/>
            <person name="Savchenko A."/>
            <person name="Shiryaev A."/>
            <person name="Soop K."/>
            <person name="Spirin V."/>
            <person name="Szebenyi C."/>
            <person name="Tomsovsky M."/>
            <person name="Tulloss R.E."/>
            <person name="Uehling J."/>
            <person name="Grigoriev I.V."/>
            <person name="Vagvolgyi C."/>
            <person name="Papp T."/>
            <person name="Martin F.M."/>
            <person name="Miettinen O."/>
            <person name="Hibbett D.S."/>
            <person name="Nagy L.G."/>
        </authorList>
    </citation>
    <scope>NUCLEOTIDE SEQUENCE [LARGE SCALE GENOMIC DNA]</scope>
    <source>
        <strain evidence="1 2">NL-1719</strain>
    </source>
</reference>
<name>A0ACD3AYJ0_9AGAR</name>
<accession>A0ACD3AYJ0</accession>
<evidence type="ECO:0000313" key="2">
    <source>
        <dbReference type="Proteomes" id="UP000308600"/>
    </source>
</evidence>
<gene>
    <name evidence="1" type="ORF">BDN72DRAFT_958502</name>
</gene>
<organism evidence="1 2">
    <name type="scientific">Pluteus cervinus</name>
    <dbReference type="NCBI Taxonomy" id="181527"/>
    <lineage>
        <taxon>Eukaryota</taxon>
        <taxon>Fungi</taxon>
        <taxon>Dikarya</taxon>
        <taxon>Basidiomycota</taxon>
        <taxon>Agaricomycotina</taxon>
        <taxon>Agaricomycetes</taxon>
        <taxon>Agaricomycetidae</taxon>
        <taxon>Agaricales</taxon>
        <taxon>Pluteineae</taxon>
        <taxon>Pluteaceae</taxon>
        <taxon>Pluteus</taxon>
    </lineage>
</organism>
<proteinExistence type="predicted"/>
<evidence type="ECO:0000313" key="1">
    <source>
        <dbReference type="EMBL" id="TFK70885.1"/>
    </source>
</evidence>
<keyword evidence="2" id="KW-1185">Reference proteome</keyword>
<protein>
    <submittedName>
        <fullName evidence="1">Uncharacterized protein</fullName>
    </submittedName>
</protein>
<dbReference type="Proteomes" id="UP000308600">
    <property type="component" value="Unassembled WGS sequence"/>
</dbReference>
<sequence length="573" mass="63963">MASDNSPLHDRPLVHFLNECHSAIFYDPMVNVPDPTAQHSLTPCPRGYHQIMVDCRESMLTTTPRRSFGVLPRILEAIAAISVSAPRRQFNATGFQIDRVLKRVTLTISTNAPIGTHEDFRVYVIEIWRILSHLASSPLPHDEAKLQAQLRDVIFAWSLPRIQRQLERLGPSFPEWAQTLQKHAGKVKPRPPFDESDTHEFASKLAELANEILKAVNALPHLTPGGPQYREVQEVMMISVPRIIEELREVRTYPNLWKPVALEIGCLQKDGGEWAVYDHFAKIAAFSTHTNALISATQAENQSKLFSVYELTLVIIPPIPHLHYTFPPPPTSQEMAQALVNKILEIGNPNRPWYLTRRFIKYHVPVKLAPKDNQSKVVVHSELALLVHYLKIMAAIARGEGGVPPMTYIGTSSLQCGICHAVFRVLESLFSEVVGSSTSLPFSSLKFDTRGADRLFQSNWGWPEGLVEAMEGILSAVKPESTFAPDGSAPPEASFPVPAPVGVEEKVTSMFTKKLSELLCEEWKLLEEHLIHHMLMESWLDVDFMLTEADIPPKVVNSSSVGSAACKVGDEAK</sequence>